<proteinExistence type="predicted"/>
<evidence type="ECO:0000313" key="1">
    <source>
        <dbReference type="EMBL" id="MCL9817793.1"/>
    </source>
</evidence>
<name>A0AAE3FYM0_9EURY</name>
<keyword evidence="2" id="KW-1185">Reference proteome</keyword>
<dbReference type="Proteomes" id="UP001203207">
    <property type="component" value="Unassembled WGS sequence"/>
</dbReference>
<gene>
    <name evidence="1" type="ORF">AArcSt2_12650</name>
</gene>
<evidence type="ECO:0000313" key="2">
    <source>
        <dbReference type="Proteomes" id="UP001203207"/>
    </source>
</evidence>
<accession>A0AAE3FYM0</accession>
<reference evidence="1" key="2">
    <citation type="submission" date="2022-02" db="EMBL/GenBank/DDBJ databases">
        <authorList>
            <person name="Elcheninov A.G."/>
            <person name="Sorokin D.Y."/>
            <person name="Kublanov I.V."/>
        </authorList>
    </citation>
    <scope>NUCLEOTIDE SEQUENCE</scope>
    <source>
        <strain evidence="1">AArc-St2</strain>
    </source>
</reference>
<dbReference type="RefSeq" id="WP_174654770.1">
    <property type="nucleotide sequence ID" value="NZ_JAKRVX010000005.1"/>
</dbReference>
<dbReference type="AlphaFoldDB" id="A0AAE3FYM0"/>
<sequence>MTEDQRSTAPLYQPATSALQTDGGEHQFFDRIEDYPYTHYTDAIGDAKQLTYRDQYEEAEALLLWCIEFIEAESTVKRYRELPKAYYRRLATIYRAQDRQMDEIALIERYMAATDEIGGTADAELINRLETAQEMSQND</sequence>
<organism evidence="1 2">
    <name type="scientific">Natronocalculus amylovorans</name>
    <dbReference type="NCBI Taxonomy" id="2917812"/>
    <lineage>
        <taxon>Archaea</taxon>
        <taxon>Methanobacteriati</taxon>
        <taxon>Methanobacteriota</taxon>
        <taxon>Stenosarchaea group</taxon>
        <taxon>Halobacteria</taxon>
        <taxon>Halobacteriales</taxon>
        <taxon>Haloferacaceae</taxon>
        <taxon>Natronocalculus</taxon>
    </lineage>
</organism>
<protein>
    <submittedName>
        <fullName evidence="1">Uncharacterized protein</fullName>
    </submittedName>
</protein>
<dbReference type="EMBL" id="JAKRVX010000005">
    <property type="protein sequence ID" value="MCL9817793.1"/>
    <property type="molecule type" value="Genomic_DNA"/>
</dbReference>
<comment type="caution">
    <text evidence="1">The sequence shown here is derived from an EMBL/GenBank/DDBJ whole genome shotgun (WGS) entry which is preliminary data.</text>
</comment>
<reference evidence="1" key="1">
    <citation type="journal article" date="2022" name="Syst. Appl. Microbiol.">
        <title>Natronocalculus amylovorans gen. nov., sp. nov., and Natranaeroarchaeum aerophilus sp. nov., dominant culturable amylolytic natronoarchaea from hypersaline soda lakes in southwestern Siberia.</title>
        <authorList>
            <person name="Sorokin D.Y."/>
            <person name="Elcheninov A.G."/>
            <person name="Khizhniak T.V."/>
            <person name="Koenen M."/>
            <person name="Bale N.J."/>
            <person name="Damste J.S.S."/>
            <person name="Kublanov I.V."/>
        </authorList>
    </citation>
    <scope>NUCLEOTIDE SEQUENCE</scope>
    <source>
        <strain evidence="1">AArc-St2</strain>
    </source>
</reference>